<organism evidence="3 4">
    <name type="scientific">Sporotomaculum syntrophicum</name>
    <dbReference type="NCBI Taxonomy" id="182264"/>
    <lineage>
        <taxon>Bacteria</taxon>
        <taxon>Bacillati</taxon>
        <taxon>Bacillota</taxon>
        <taxon>Clostridia</taxon>
        <taxon>Eubacteriales</taxon>
        <taxon>Desulfallaceae</taxon>
        <taxon>Sporotomaculum</taxon>
    </lineage>
</organism>
<evidence type="ECO:0000256" key="1">
    <source>
        <dbReference type="RuleBase" id="RU000411"/>
    </source>
</evidence>
<dbReference type="Pfam" id="PF00079">
    <property type="entry name" value="Serpin"/>
    <property type="match status" value="1"/>
</dbReference>
<comment type="similarity">
    <text evidence="1">Belongs to the serpin family.</text>
</comment>
<dbReference type="SUPFAM" id="SSF56574">
    <property type="entry name" value="Serpins"/>
    <property type="match status" value="1"/>
</dbReference>
<dbReference type="PANTHER" id="PTHR11461">
    <property type="entry name" value="SERINE PROTEASE INHIBITOR, SERPIN"/>
    <property type="match status" value="1"/>
</dbReference>
<dbReference type="InterPro" id="IPR042185">
    <property type="entry name" value="Serpin_sf_2"/>
</dbReference>
<reference evidence="3" key="1">
    <citation type="submission" date="2016-02" db="EMBL/GenBank/DDBJ databases">
        <title>Draft Genome Sequence of Sporotomaculum syntrophicum Strain FB, a Syntrophic Benzoate Degrader.</title>
        <authorList>
            <person name="Nobu M.K."/>
            <person name="Narihiro T."/>
            <person name="Qiu Y.-L."/>
            <person name="Ohashi A."/>
            <person name="Liu W.-T."/>
            <person name="Yuji S."/>
        </authorList>
    </citation>
    <scope>NUCLEOTIDE SEQUENCE</scope>
    <source>
        <strain evidence="3">FB</strain>
    </source>
</reference>
<sequence length="418" mass="46352">MVVIKLRPWILFSIIHLLIVGLFTVGCASSTPVVVKKPAPAESVDPRLVAANTGFGFKLFHELAQGDPGQNIFVSPASVSMALAMTYNGADGATKEAMAKVLELQGMSLEEVNRANAELKTILENPDPGVQLTVANSLWASEDIDFKPEFIGRNRDYYAAEVNTLDFSHPSAAKAINNWVKKNTGGKIDNIVERIEANDALFLINAIYFKGSWADKFDPSETKAGLFNLPDGTQVKLLMMSRTGQYGYYQGDNFRSVRIPYGNQRVSMYVFLPEQESGLAEFYRNLDAANWEKWMPQFTETTVQLVLPRFKYEYAVNLKDTLKTLGMQVAFDSEQADFGNMCPIPPVPVVYIGDVKHKTFIEVNEEGSEAAAATSVELLCKGIPQIVNMVIDRPFFFAIRDELTGTILFMGTVQVLPN</sequence>
<evidence type="ECO:0000313" key="3">
    <source>
        <dbReference type="EMBL" id="KAF1085010.1"/>
    </source>
</evidence>
<name>A0A9D2WQ08_9FIRM</name>
<dbReference type="GO" id="GO:0004867">
    <property type="term" value="F:serine-type endopeptidase inhibitor activity"/>
    <property type="evidence" value="ECO:0007669"/>
    <property type="project" value="InterPro"/>
</dbReference>
<feature type="domain" description="Serpin" evidence="2">
    <location>
        <begin position="57"/>
        <end position="417"/>
    </location>
</feature>
<evidence type="ECO:0000313" key="4">
    <source>
        <dbReference type="Proteomes" id="UP000798488"/>
    </source>
</evidence>
<evidence type="ECO:0000259" key="2">
    <source>
        <dbReference type="SMART" id="SM00093"/>
    </source>
</evidence>
<dbReference type="InterPro" id="IPR000215">
    <property type="entry name" value="Serpin_fam"/>
</dbReference>
<gene>
    <name evidence="3" type="ORF">SPSYN_01146</name>
</gene>
<dbReference type="GO" id="GO:0005615">
    <property type="term" value="C:extracellular space"/>
    <property type="evidence" value="ECO:0007669"/>
    <property type="project" value="InterPro"/>
</dbReference>
<keyword evidence="4" id="KW-1185">Reference proteome</keyword>
<dbReference type="PROSITE" id="PS51257">
    <property type="entry name" value="PROKAR_LIPOPROTEIN"/>
    <property type="match status" value="1"/>
</dbReference>
<dbReference type="Gene3D" id="2.30.39.10">
    <property type="entry name" value="Alpha-1-antitrypsin, domain 1"/>
    <property type="match status" value="1"/>
</dbReference>
<dbReference type="SMART" id="SM00093">
    <property type="entry name" value="SERPIN"/>
    <property type="match status" value="1"/>
</dbReference>
<dbReference type="PANTHER" id="PTHR11461:SF211">
    <property type="entry name" value="GH10112P-RELATED"/>
    <property type="match status" value="1"/>
</dbReference>
<dbReference type="InterPro" id="IPR036186">
    <property type="entry name" value="Serpin_sf"/>
</dbReference>
<protein>
    <submittedName>
        <fullName evidence="3">Serpin (Serine protease inhibitor)</fullName>
    </submittedName>
</protein>
<dbReference type="InterPro" id="IPR023795">
    <property type="entry name" value="Serpin_CS"/>
</dbReference>
<dbReference type="EMBL" id="LSRS01000003">
    <property type="protein sequence ID" value="KAF1085010.1"/>
    <property type="molecule type" value="Genomic_DNA"/>
</dbReference>
<dbReference type="AlphaFoldDB" id="A0A9D2WQ08"/>
<proteinExistence type="inferred from homology"/>
<dbReference type="Gene3D" id="3.30.497.10">
    <property type="entry name" value="Antithrombin, subunit I, domain 2"/>
    <property type="match status" value="1"/>
</dbReference>
<comment type="caution">
    <text evidence="3">The sequence shown here is derived from an EMBL/GenBank/DDBJ whole genome shotgun (WGS) entry which is preliminary data.</text>
</comment>
<dbReference type="FunFam" id="3.30.497.10:FF:000001">
    <property type="entry name" value="Serine protease inhibitor"/>
    <property type="match status" value="1"/>
</dbReference>
<dbReference type="InterPro" id="IPR042178">
    <property type="entry name" value="Serpin_sf_1"/>
</dbReference>
<dbReference type="InterPro" id="IPR023796">
    <property type="entry name" value="Serpin_dom"/>
</dbReference>
<dbReference type="CDD" id="cd19588">
    <property type="entry name" value="serpin_miropin-like"/>
    <property type="match status" value="1"/>
</dbReference>
<dbReference type="PROSITE" id="PS00284">
    <property type="entry name" value="SERPIN"/>
    <property type="match status" value="1"/>
</dbReference>
<dbReference type="Proteomes" id="UP000798488">
    <property type="component" value="Unassembled WGS sequence"/>
</dbReference>
<accession>A0A9D2WQ08</accession>